<evidence type="ECO:0000313" key="2">
    <source>
        <dbReference type="EMBL" id="MBT1704849.1"/>
    </source>
</evidence>
<name>A0ABS5VVE4_9BACT</name>
<dbReference type="Proteomes" id="UP000772618">
    <property type="component" value="Unassembled WGS sequence"/>
</dbReference>
<evidence type="ECO:0000313" key="3">
    <source>
        <dbReference type="Proteomes" id="UP000772618"/>
    </source>
</evidence>
<protein>
    <recommendedName>
        <fullName evidence="4">DUF4369 domain-containing protein</fullName>
    </recommendedName>
</protein>
<keyword evidence="1" id="KW-0732">Signal</keyword>
<reference evidence="2 3" key="1">
    <citation type="submission" date="2021-05" db="EMBL/GenBank/DDBJ databases">
        <title>A Polyphasic approach of four new species of the genus Ohtaekwangia: Ohtaekwangia histidinii sp. nov., Ohtaekwangia cretensis sp. nov., Ohtaekwangia indiensis sp. nov., Ohtaekwangia reichenbachii sp. nov. from diverse environment.</title>
        <authorList>
            <person name="Octaviana S."/>
        </authorList>
    </citation>
    <scope>NUCLEOTIDE SEQUENCE [LARGE SCALE GENOMIC DNA]</scope>
    <source>
        <strain evidence="2 3">PWU20</strain>
    </source>
</reference>
<gene>
    <name evidence="2" type="ORF">KK060_16255</name>
</gene>
<sequence length="260" mass="29668">MKTFSVVHILLLVIFLLVYQCAKAQDFVVTAKGDTIAGKVRPLTYGPDKKVQITTQDKKKNTYSIFQIRGFKFNNEVYHPVKLPAGYTFMKLITPGYLSLYAFQQENQVNYDGLCLVKRDGTTLEVPNLTFKKLMTRFLHDCETVSKKIDDGVYGKKQLDQIIAEYNQCIDQRTSESTASVTRQQTQVKQVNAWDNLEEKLKEKTDLKDKETALEMIAEIKNKIRRSEKVPNFLIEGLKSSLANAGLNEELEKALGELNK</sequence>
<evidence type="ECO:0008006" key="4">
    <source>
        <dbReference type="Google" id="ProtNLM"/>
    </source>
</evidence>
<accession>A0ABS5VVE4</accession>
<evidence type="ECO:0000256" key="1">
    <source>
        <dbReference type="SAM" id="SignalP"/>
    </source>
</evidence>
<organism evidence="2 3">
    <name type="scientific">Chryseosolibacter indicus</name>
    <dbReference type="NCBI Taxonomy" id="2782351"/>
    <lineage>
        <taxon>Bacteria</taxon>
        <taxon>Pseudomonadati</taxon>
        <taxon>Bacteroidota</taxon>
        <taxon>Cytophagia</taxon>
        <taxon>Cytophagales</taxon>
        <taxon>Chryseotaleaceae</taxon>
        <taxon>Chryseosolibacter</taxon>
    </lineage>
</organism>
<proteinExistence type="predicted"/>
<feature type="chain" id="PRO_5045796961" description="DUF4369 domain-containing protein" evidence="1">
    <location>
        <begin position="25"/>
        <end position="260"/>
    </location>
</feature>
<feature type="signal peptide" evidence="1">
    <location>
        <begin position="1"/>
        <end position="24"/>
    </location>
</feature>
<comment type="caution">
    <text evidence="2">The sequence shown here is derived from an EMBL/GenBank/DDBJ whole genome shotgun (WGS) entry which is preliminary data.</text>
</comment>
<dbReference type="RefSeq" id="WP_254154811.1">
    <property type="nucleotide sequence ID" value="NZ_JAHESD010000040.1"/>
</dbReference>
<dbReference type="EMBL" id="JAHESD010000040">
    <property type="protein sequence ID" value="MBT1704849.1"/>
    <property type="molecule type" value="Genomic_DNA"/>
</dbReference>
<keyword evidence="3" id="KW-1185">Reference proteome</keyword>